<dbReference type="EMBL" id="LAZR01002131">
    <property type="protein sequence ID" value="KKN34062.1"/>
    <property type="molecule type" value="Genomic_DNA"/>
</dbReference>
<feature type="compositionally biased region" description="Basic and acidic residues" evidence="1">
    <location>
        <begin position="224"/>
        <end position="249"/>
    </location>
</feature>
<organism evidence="2">
    <name type="scientific">marine sediment metagenome</name>
    <dbReference type="NCBI Taxonomy" id="412755"/>
    <lineage>
        <taxon>unclassified sequences</taxon>
        <taxon>metagenomes</taxon>
        <taxon>ecological metagenomes</taxon>
    </lineage>
</organism>
<evidence type="ECO:0000313" key="2">
    <source>
        <dbReference type="EMBL" id="KKN34062.1"/>
    </source>
</evidence>
<proteinExistence type="predicted"/>
<name>A0A0F9QAH3_9ZZZZ</name>
<accession>A0A0F9QAH3</accession>
<evidence type="ECO:0000256" key="1">
    <source>
        <dbReference type="SAM" id="MobiDB-lite"/>
    </source>
</evidence>
<feature type="region of interest" description="Disordered" evidence="1">
    <location>
        <begin position="218"/>
        <end position="259"/>
    </location>
</feature>
<reference evidence="2" key="1">
    <citation type="journal article" date="2015" name="Nature">
        <title>Complex archaea that bridge the gap between prokaryotes and eukaryotes.</title>
        <authorList>
            <person name="Spang A."/>
            <person name="Saw J.H."/>
            <person name="Jorgensen S.L."/>
            <person name="Zaremba-Niedzwiedzka K."/>
            <person name="Martijn J."/>
            <person name="Lind A.E."/>
            <person name="van Eijk R."/>
            <person name="Schleper C."/>
            <person name="Guy L."/>
            <person name="Ettema T.J."/>
        </authorList>
    </citation>
    <scope>NUCLEOTIDE SEQUENCE</scope>
</reference>
<comment type="caution">
    <text evidence="2">The sequence shown here is derived from an EMBL/GenBank/DDBJ whole genome shotgun (WGS) entry which is preliminary data.</text>
</comment>
<dbReference type="AlphaFoldDB" id="A0A0F9QAH3"/>
<sequence>MVTEKAFTTEKLKGIKYVVVGLTAKADKKGPVIAGYFLGLRGLVDINVQLVNKNDLFVWLMKGEEVQMLNLSHYEIKFMEININGSYTKYSAYKEEVNIERLTCVQEALKEYDMLRPNGLIDTDGYTNVPEATKKLVEDDIKPTYKPANKTTSKAATYNPVNHAYSGAPYHNRPITTYKKKEIETFVIRRTTKYPISSAIERMKTKIEAIKEGTYKAPKLAEIPADKEPKEGEKKGDKSETTDQAHMEEVYGYSGYAGL</sequence>
<protein>
    <submittedName>
        <fullName evidence="2">Uncharacterized protein</fullName>
    </submittedName>
</protein>
<gene>
    <name evidence="2" type="ORF">LCGC14_0797330</name>
</gene>